<dbReference type="EMBL" id="LAZR01000033">
    <property type="protein sequence ID" value="KKO01961.1"/>
    <property type="molecule type" value="Genomic_DNA"/>
</dbReference>
<comment type="caution">
    <text evidence="1">The sequence shown here is derived from an EMBL/GenBank/DDBJ whole genome shotgun (WGS) entry which is preliminary data.</text>
</comment>
<organism evidence="1">
    <name type="scientific">marine sediment metagenome</name>
    <dbReference type="NCBI Taxonomy" id="412755"/>
    <lineage>
        <taxon>unclassified sequences</taxon>
        <taxon>metagenomes</taxon>
        <taxon>ecological metagenomes</taxon>
    </lineage>
</organism>
<dbReference type="AlphaFoldDB" id="A0A0F9V9W5"/>
<name>A0A0F9V9W5_9ZZZZ</name>
<accession>A0A0F9V9W5</accession>
<gene>
    <name evidence="1" type="ORF">LCGC14_0113160</name>
</gene>
<reference evidence="1" key="1">
    <citation type="journal article" date="2015" name="Nature">
        <title>Complex archaea that bridge the gap between prokaryotes and eukaryotes.</title>
        <authorList>
            <person name="Spang A."/>
            <person name="Saw J.H."/>
            <person name="Jorgensen S.L."/>
            <person name="Zaremba-Niedzwiedzka K."/>
            <person name="Martijn J."/>
            <person name="Lind A.E."/>
            <person name="van Eijk R."/>
            <person name="Schleper C."/>
            <person name="Guy L."/>
            <person name="Ettema T.J."/>
        </authorList>
    </citation>
    <scope>NUCLEOTIDE SEQUENCE</scope>
</reference>
<sequence>MPNFEFTQDKSARSCRCGAQAFTANAWNAMTDAQRAAAESQPCRTCAHDQAQR</sequence>
<evidence type="ECO:0000313" key="1">
    <source>
        <dbReference type="EMBL" id="KKO01961.1"/>
    </source>
</evidence>
<protein>
    <submittedName>
        <fullName evidence="1">Uncharacterized protein</fullName>
    </submittedName>
</protein>
<proteinExistence type="predicted"/>